<name>F3NAA6_9ACTN</name>
<evidence type="ECO:0000313" key="2">
    <source>
        <dbReference type="Proteomes" id="UP000003022"/>
    </source>
</evidence>
<evidence type="ECO:0000313" key="1">
    <source>
        <dbReference type="EMBL" id="EGG49215.1"/>
    </source>
</evidence>
<keyword evidence="2" id="KW-1185">Reference proteome</keyword>
<proteinExistence type="predicted"/>
<sequence>MLRNPDAGAVTRAAARRDQRLRTSNICPLVRACPGSSTDA</sequence>
<dbReference type="STRING" id="996637.SGM_0290"/>
<comment type="caution">
    <text evidence="1">The sequence shown here is derived from an EMBL/GenBank/DDBJ whole genome shotgun (WGS) entry which is preliminary data.</text>
</comment>
<gene>
    <name evidence="1" type="ORF">SGM_0290</name>
</gene>
<protein>
    <submittedName>
        <fullName evidence="1">Uncharacterized protein</fullName>
    </submittedName>
</protein>
<dbReference type="EMBL" id="AEYX01000002">
    <property type="protein sequence ID" value="EGG49215.1"/>
    <property type="molecule type" value="Genomic_DNA"/>
</dbReference>
<dbReference type="AlphaFoldDB" id="F3NAA6"/>
<accession>F3NAA6</accession>
<organism evidence="1 2">
    <name type="scientific">Streptomyces griseoaurantiacus M045</name>
    <dbReference type="NCBI Taxonomy" id="996637"/>
    <lineage>
        <taxon>Bacteria</taxon>
        <taxon>Bacillati</taxon>
        <taxon>Actinomycetota</taxon>
        <taxon>Actinomycetes</taxon>
        <taxon>Kitasatosporales</taxon>
        <taxon>Streptomycetaceae</taxon>
        <taxon>Streptomyces</taxon>
        <taxon>Streptomyces aurantiacus group</taxon>
    </lineage>
</organism>
<dbReference type="Proteomes" id="UP000003022">
    <property type="component" value="Unassembled WGS sequence"/>
</dbReference>
<reference evidence="1" key="1">
    <citation type="journal article" date="2011" name="J. Bacteriol.">
        <title>Draft genome sequence of the marine bacterium Streptomyces griseoaurantiacus M045, which produces novel manumycin-type antibiotics with a pABA core component.</title>
        <authorList>
            <person name="Li F."/>
            <person name="Jiang P."/>
            <person name="Zheng H."/>
            <person name="Wang S."/>
            <person name="Zhao G."/>
            <person name="Qin S."/>
            <person name="Liu Z."/>
        </authorList>
    </citation>
    <scope>NUCLEOTIDE SEQUENCE [LARGE SCALE GENOMIC DNA]</scope>
    <source>
        <strain evidence="1">M045</strain>
    </source>
</reference>